<dbReference type="Proteomes" id="UP000184391">
    <property type="component" value="Unassembled WGS sequence"/>
</dbReference>
<keyword evidence="3" id="KW-1185">Reference proteome</keyword>
<evidence type="ECO:0000313" key="2">
    <source>
        <dbReference type="EMBL" id="SHN50180.1"/>
    </source>
</evidence>
<dbReference type="STRING" id="198312.SAMN02745193_00486"/>
<organism evidence="2 3">
    <name type="scientific">Erythrobacter sanguineus</name>
    <dbReference type="NCBI Taxonomy" id="198312"/>
    <lineage>
        <taxon>Bacteria</taxon>
        <taxon>Pseudomonadati</taxon>
        <taxon>Pseudomonadota</taxon>
        <taxon>Alphaproteobacteria</taxon>
        <taxon>Sphingomonadales</taxon>
        <taxon>Erythrobacteraceae</taxon>
        <taxon>Erythrobacter/Porphyrobacter group</taxon>
        <taxon>Erythrobacter</taxon>
    </lineage>
</organism>
<dbReference type="AlphaFoldDB" id="A0A1M7RVE8"/>
<feature type="signal peptide" evidence="1">
    <location>
        <begin position="1"/>
        <end position="23"/>
    </location>
</feature>
<accession>A0A1M7RVE8</accession>
<dbReference type="RefSeq" id="WP_072673061.1">
    <property type="nucleotide sequence ID" value="NZ_FRDF01000002.1"/>
</dbReference>
<keyword evidence="1" id="KW-0732">Signal</keyword>
<dbReference type="EMBL" id="FRDF01000002">
    <property type="protein sequence ID" value="SHN50180.1"/>
    <property type="molecule type" value="Genomic_DNA"/>
</dbReference>
<reference evidence="3" key="1">
    <citation type="submission" date="2016-12" db="EMBL/GenBank/DDBJ databases">
        <authorList>
            <person name="Varghese N."/>
            <person name="Submissions S."/>
        </authorList>
    </citation>
    <scope>NUCLEOTIDE SEQUENCE [LARGE SCALE GENOMIC DNA]</scope>
    <source>
        <strain evidence="3">DSM 11032</strain>
    </source>
</reference>
<feature type="chain" id="PRO_5012545692" evidence="1">
    <location>
        <begin position="24"/>
        <end position="145"/>
    </location>
</feature>
<evidence type="ECO:0000313" key="3">
    <source>
        <dbReference type="Proteomes" id="UP000184391"/>
    </source>
</evidence>
<evidence type="ECO:0000256" key="1">
    <source>
        <dbReference type="SAM" id="SignalP"/>
    </source>
</evidence>
<gene>
    <name evidence="2" type="ORF">SAMN02745193_00486</name>
</gene>
<dbReference type="InterPro" id="IPR025961">
    <property type="entry name" value="Metal_resist"/>
</dbReference>
<dbReference type="OrthoDB" id="7450844at2"/>
<sequence>MSLRRVTLIAVIAFLAAGTGVFAARMLHPAASDAGAELHALMHERLDLDAMQEQKLETLEAEFAKRRTNLEARLKADNARLAEAIAAEHVYGPRVSAAVDATHHSMGAVQKATLEHVFAMRAILRPDQQPQFDAVVDKALTASAQ</sequence>
<dbReference type="Pfam" id="PF13801">
    <property type="entry name" value="Metal_resist"/>
    <property type="match status" value="1"/>
</dbReference>
<name>A0A1M7RVE8_9SPHN</name>
<protein>
    <submittedName>
        <fullName evidence="2">Heavy-metal resistance</fullName>
    </submittedName>
</protein>
<dbReference type="Gene3D" id="1.20.120.1490">
    <property type="match status" value="1"/>
</dbReference>
<proteinExistence type="predicted"/>